<protein>
    <recommendedName>
        <fullName evidence="3">Translin</fullName>
    </recommendedName>
</protein>
<dbReference type="CDD" id="cd14820">
    <property type="entry name" value="TRAX"/>
    <property type="match status" value="1"/>
</dbReference>
<evidence type="ECO:0000313" key="2">
    <source>
        <dbReference type="Proteomes" id="UP001491310"/>
    </source>
</evidence>
<comment type="caution">
    <text evidence="1">The sequence shown here is derived from an EMBL/GenBank/DDBJ whole genome shotgun (WGS) entry which is preliminary data.</text>
</comment>
<dbReference type="EMBL" id="JALJOT010000003">
    <property type="protein sequence ID" value="KAK9916248.1"/>
    <property type="molecule type" value="Genomic_DNA"/>
</dbReference>
<dbReference type="Gene3D" id="1.20.58.2140">
    <property type="match status" value="1"/>
</dbReference>
<reference evidence="1 2" key="1">
    <citation type="journal article" date="2024" name="Nat. Commun.">
        <title>Phylogenomics reveals the evolutionary origins of lichenization in chlorophyte algae.</title>
        <authorList>
            <person name="Puginier C."/>
            <person name="Libourel C."/>
            <person name="Otte J."/>
            <person name="Skaloud P."/>
            <person name="Haon M."/>
            <person name="Grisel S."/>
            <person name="Petersen M."/>
            <person name="Berrin J.G."/>
            <person name="Delaux P.M."/>
            <person name="Dal Grande F."/>
            <person name="Keller J."/>
        </authorList>
    </citation>
    <scope>NUCLEOTIDE SEQUENCE [LARGE SCALE GENOMIC DNA]</scope>
    <source>
        <strain evidence="1 2">SAG 216-7</strain>
    </source>
</reference>
<dbReference type="PANTHER" id="PTHR10741">
    <property type="entry name" value="TRANSLIN AND TRANSLIN ASSOCIATED PROTEIN X"/>
    <property type="match status" value="1"/>
</dbReference>
<sequence length="240" mass="27382">MVPPASKRQRTDGVAAEQDRMQASVSAFVDSDDFLGLRKDMENFDAQRESIIKRSRDIQKLAKQAIFAAHRSNMEKSYKQTAEAEQIANELIPLISQLPDLRHGSFSNAMEEYAEAKIFQAFLKHRRVIPSKELPIVERDEYLGGVLDFTGELNRYAIAKATIRDIEEVKRCRGIAEALMGEFLQFDLRNGSIRKKYDSLKYTVKKLENTLYELSLAEAGFKPEMDTDEAPQQQNDPTND</sequence>
<proteinExistence type="predicted"/>
<gene>
    <name evidence="1" type="ORF">WJX75_000477</name>
</gene>
<dbReference type="InterPro" id="IPR036081">
    <property type="entry name" value="Translin_sf"/>
</dbReference>
<organism evidence="1 2">
    <name type="scientific">Coccomyxa subellipsoidea</name>
    <dbReference type="NCBI Taxonomy" id="248742"/>
    <lineage>
        <taxon>Eukaryota</taxon>
        <taxon>Viridiplantae</taxon>
        <taxon>Chlorophyta</taxon>
        <taxon>core chlorophytes</taxon>
        <taxon>Trebouxiophyceae</taxon>
        <taxon>Trebouxiophyceae incertae sedis</taxon>
        <taxon>Coccomyxaceae</taxon>
        <taxon>Coccomyxa</taxon>
    </lineage>
</organism>
<dbReference type="SUPFAM" id="SSF74784">
    <property type="entry name" value="Translin"/>
    <property type="match status" value="1"/>
</dbReference>
<accession>A0ABR2YWV2</accession>
<keyword evidence="2" id="KW-1185">Reference proteome</keyword>
<dbReference type="Pfam" id="PF01997">
    <property type="entry name" value="Translin"/>
    <property type="match status" value="1"/>
</dbReference>
<dbReference type="Proteomes" id="UP001491310">
    <property type="component" value="Unassembled WGS sequence"/>
</dbReference>
<dbReference type="InterPro" id="IPR002848">
    <property type="entry name" value="Translin_fam"/>
</dbReference>
<name>A0ABR2YWV2_9CHLO</name>
<evidence type="ECO:0008006" key="3">
    <source>
        <dbReference type="Google" id="ProtNLM"/>
    </source>
</evidence>
<evidence type="ECO:0000313" key="1">
    <source>
        <dbReference type="EMBL" id="KAK9916248.1"/>
    </source>
</evidence>